<feature type="transmembrane region" description="Helical" evidence="1">
    <location>
        <begin position="14"/>
        <end position="39"/>
    </location>
</feature>
<evidence type="ECO:0000313" key="3">
    <source>
        <dbReference type="Proteomes" id="UP000285523"/>
    </source>
</evidence>
<dbReference type="OrthoDB" id="7364532at2"/>
<gene>
    <name evidence="2" type="ORF">D4Q52_11230</name>
</gene>
<sequence length="42" mass="4625">MSNPDQSGPLARRLLWFVALWLGGVAAVTLVSLILRMWIGTN</sequence>
<keyword evidence="1" id="KW-0472">Membrane</keyword>
<dbReference type="AlphaFoldDB" id="A0A418VF43"/>
<dbReference type="EMBL" id="QYYD01000010">
    <property type="protein sequence ID" value="RJF74697.1"/>
    <property type="molecule type" value="Genomic_DNA"/>
</dbReference>
<name>A0A418VF43_RHOPL</name>
<reference evidence="2 3" key="1">
    <citation type="submission" date="2018-09" db="EMBL/GenBank/DDBJ databases">
        <title>Draft genome sequence of Rhodopseudomonas palustris 2.1.18.</title>
        <authorList>
            <person name="Robertson S.L."/>
            <person name="Meyer T.E."/>
            <person name="Kyndt J.A."/>
        </authorList>
    </citation>
    <scope>NUCLEOTIDE SEQUENCE [LARGE SCALE GENOMIC DNA]</scope>
    <source>
        <strain evidence="2 3">2.1.18</strain>
    </source>
</reference>
<evidence type="ECO:0000313" key="2">
    <source>
        <dbReference type="EMBL" id="RJF74697.1"/>
    </source>
</evidence>
<proteinExistence type="predicted"/>
<protein>
    <submittedName>
        <fullName evidence="2">DUF2474 domain-containing protein</fullName>
    </submittedName>
</protein>
<dbReference type="Proteomes" id="UP000285523">
    <property type="component" value="Unassembled WGS sequence"/>
</dbReference>
<accession>A0A418VF43</accession>
<organism evidence="2 3">
    <name type="scientific">Rhodopseudomonas palustris</name>
    <dbReference type="NCBI Taxonomy" id="1076"/>
    <lineage>
        <taxon>Bacteria</taxon>
        <taxon>Pseudomonadati</taxon>
        <taxon>Pseudomonadota</taxon>
        <taxon>Alphaproteobacteria</taxon>
        <taxon>Hyphomicrobiales</taxon>
        <taxon>Nitrobacteraceae</taxon>
        <taxon>Rhodopseudomonas</taxon>
    </lineage>
</organism>
<keyword evidence="1" id="KW-1133">Transmembrane helix</keyword>
<comment type="caution">
    <text evidence="2">The sequence shown here is derived from an EMBL/GenBank/DDBJ whole genome shotgun (WGS) entry which is preliminary data.</text>
</comment>
<dbReference type="RefSeq" id="WP_119856651.1">
    <property type="nucleotide sequence ID" value="NZ_QYYD01000010.1"/>
</dbReference>
<keyword evidence="1" id="KW-0812">Transmembrane</keyword>
<evidence type="ECO:0000256" key="1">
    <source>
        <dbReference type="SAM" id="Phobius"/>
    </source>
</evidence>